<feature type="domain" description="DHHA1" evidence="7">
    <location>
        <begin position="344"/>
        <end position="434"/>
    </location>
</feature>
<evidence type="ECO:0000256" key="4">
    <source>
        <dbReference type="ARBA" id="ARBA00022801"/>
    </source>
</evidence>
<feature type="domain" description="DDH" evidence="6">
    <location>
        <begin position="84"/>
        <end position="228"/>
    </location>
</feature>
<dbReference type="InterPro" id="IPR003156">
    <property type="entry name" value="DHHA1_dom"/>
</dbReference>
<name>A0A1Y4R481_9ENTE</name>
<comment type="similarity">
    <text evidence="1">Belongs to the RecJ family.</text>
</comment>
<gene>
    <name evidence="10" type="ORF">B5E88_00860</name>
</gene>
<feature type="domain" description="Single-stranded-DNA-specific exonuclease RecJ C-terminal" evidence="8">
    <location>
        <begin position="564"/>
        <end position="762"/>
    </location>
</feature>
<dbReference type="EMBL" id="NFLC01000001">
    <property type="protein sequence ID" value="OUQ11911.1"/>
    <property type="molecule type" value="Genomic_DNA"/>
</dbReference>
<dbReference type="InterPro" id="IPR038763">
    <property type="entry name" value="DHH_sf"/>
</dbReference>
<proteinExistence type="inferred from homology"/>
<dbReference type="Pfam" id="PF02272">
    <property type="entry name" value="DHHA1"/>
    <property type="match status" value="1"/>
</dbReference>
<dbReference type="InterPro" id="IPR041122">
    <property type="entry name" value="RecJ_OB"/>
</dbReference>
<evidence type="ECO:0000259" key="8">
    <source>
        <dbReference type="Pfam" id="PF10141"/>
    </source>
</evidence>
<dbReference type="InterPro" id="IPR004610">
    <property type="entry name" value="RecJ"/>
</dbReference>
<dbReference type="Pfam" id="PF17768">
    <property type="entry name" value="RecJ_OB"/>
    <property type="match status" value="1"/>
</dbReference>
<evidence type="ECO:0000256" key="3">
    <source>
        <dbReference type="ARBA" id="ARBA00022722"/>
    </source>
</evidence>
<accession>A0A1Y4R481</accession>
<dbReference type="Pfam" id="PF10141">
    <property type="entry name" value="ssDNA-exonuc_C"/>
    <property type="match status" value="1"/>
</dbReference>
<evidence type="ECO:0000313" key="11">
    <source>
        <dbReference type="Proteomes" id="UP000196074"/>
    </source>
</evidence>
<dbReference type="Proteomes" id="UP000196074">
    <property type="component" value="Unassembled WGS sequence"/>
</dbReference>
<evidence type="ECO:0000259" key="7">
    <source>
        <dbReference type="Pfam" id="PF02272"/>
    </source>
</evidence>
<comment type="caution">
    <text evidence="10">The sequence shown here is derived from an EMBL/GenBank/DDBJ whole genome shotgun (WGS) entry which is preliminary data.</text>
</comment>
<dbReference type="RefSeq" id="WP_047241881.1">
    <property type="nucleotide sequence ID" value="NZ_CP010060.1"/>
</dbReference>
<keyword evidence="4" id="KW-0378">Hydrolase</keyword>
<reference evidence="11" key="1">
    <citation type="submission" date="2017-04" db="EMBL/GenBank/DDBJ databases">
        <title>Function of individual gut microbiota members based on whole genome sequencing of pure cultures obtained from chicken caecum.</title>
        <authorList>
            <person name="Medvecky M."/>
            <person name="Cejkova D."/>
            <person name="Polansky O."/>
            <person name="Karasova D."/>
            <person name="Kubasova T."/>
            <person name="Cizek A."/>
            <person name="Rychlik I."/>
        </authorList>
    </citation>
    <scope>NUCLEOTIDE SEQUENCE [LARGE SCALE GENOMIC DNA]</scope>
    <source>
        <strain evidence="11">An144</strain>
    </source>
</reference>
<dbReference type="NCBIfam" id="TIGR00644">
    <property type="entry name" value="recJ"/>
    <property type="match status" value="1"/>
</dbReference>
<dbReference type="GO" id="GO:0006310">
    <property type="term" value="P:DNA recombination"/>
    <property type="evidence" value="ECO:0007669"/>
    <property type="project" value="InterPro"/>
</dbReference>
<evidence type="ECO:0000259" key="6">
    <source>
        <dbReference type="Pfam" id="PF01368"/>
    </source>
</evidence>
<dbReference type="Pfam" id="PF01368">
    <property type="entry name" value="DHH"/>
    <property type="match status" value="1"/>
</dbReference>
<dbReference type="InterPro" id="IPR001667">
    <property type="entry name" value="DDH_dom"/>
</dbReference>
<dbReference type="Gene3D" id="3.10.310.30">
    <property type="match status" value="1"/>
</dbReference>
<dbReference type="GO" id="GO:0003676">
    <property type="term" value="F:nucleic acid binding"/>
    <property type="evidence" value="ECO:0007669"/>
    <property type="project" value="InterPro"/>
</dbReference>
<dbReference type="GO" id="GO:0008409">
    <property type="term" value="F:5'-3' exonuclease activity"/>
    <property type="evidence" value="ECO:0007669"/>
    <property type="project" value="InterPro"/>
</dbReference>
<dbReference type="InterPro" id="IPR018779">
    <property type="entry name" value="RecJ_C"/>
</dbReference>
<evidence type="ECO:0000256" key="2">
    <source>
        <dbReference type="ARBA" id="ARBA00019841"/>
    </source>
</evidence>
<evidence type="ECO:0000256" key="5">
    <source>
        <dbReference type="ARBA" id="ARBA00022839"/>
    </source>
</evidence>
<evidence type="ECO:0000313" key="10">
    <source>
        <dbReference type="EMBL" id="OUQ11911.1"/>
    </source>
</evidence>
<sequence>MRKSTHHWVYPEKATIHTAFGDILAQQNIHPVIQELLVQRKIDTAEKLNQFLNPSIENLYDPFLMHDMLKAVERLQIAIENGESILVYGDYDADGITSTSVIVETLEMLGANVSYYLPNRFKDGYGPNVDVYRQKIEEGIELILTVDNGVAGHEAIDYANQQGIDVIVTDHHELPEQLPDAFAIVHPRHPEGNYPFGELAGVGVAFKLACALIEEVPYELLELVAIGTVADMVSLTDENRIFVRLGLEMMKQTQRIGLKTLMEVSEVNPKELDEQTIGFALAPRLNALGRLDDPNPAVHLMLTFDEEEAYQLAKQIDLWNQKRKDLVDEITSQAIEKINPDNYVHVIAGEDWHEGVLGIVAGKILKETGKPTIVLSINENNQAKGSGRSVDSFNLFESMGQVREIFEKFGGHHSAVGLTIKLENIAKLQDHLNQSALSQHLTFAEGLPLQIDEIIEISEVSVSLIEQFKVLAPFGIDNPRPNFLIKNVKVSQKRAIGANQNHLKLVVNDKSDHQLDVVGFNQGMYIDELGNENINLVGQLNINEWNGNTSCQLMLSDFSIDDLQVFDYRPKKFYRQLNFDLPTLYITSFEKNRKNFQKILDKPIYLVEEIDEMTDVINYQQIVFLDCPLQAEDYLKIYQQFSVSRVYFVCYTHEDAYVDGVGSKEQFAKLFKFIQQQKRIDVRYKLDLVEKYLKIPKKLLIFMIQVFFDLKFVKIEDGVLSYIENPPKHSLTESQTYQNRLQKIKTEEFFLLSNLETLKNWLIHSQEEH</sequence>
<keyword evidence="3" id="KW-0540">Nuclease</keyword>
<dbReference type="AlphaFoldDB" id="A0A1Y4R481"/>
<organism evidence="10 11">
    <name type="scientific">Enterococcus cecorum</name>
    <dbReference type="NCBI Taxonomy" id="44008"/>
    <lineage>
        <taxon>Bacteria</taxon>
        <taxon>Bacillati</taxon>
        <taxon>Bacillota</taxon>
        <taxon>Bacilli</taxon>
        <taxon>Lactobacillales</taxon>
        <taxon>Enterococcaceae</taxon>
        <taxon>Enterococcus</taxon>
    </lineage>
</organism>
<dbReference type="Gene3D" id="3.90.1640.30">
    <property type="match status" value="1"/>
</dbReference>
<protein>
    <recommendedName>
        <fullName evidence="2">Single-stranded-DNA-specific exonuclease RecJ</fullName>
    </recommendedName>
</protein>
<dbReference type="GO" id="GO:0006281">
    <property type="term" value="P:DNA repair"/>
    <property type="evidence" value="ECO:0007669"/>
    <property type="project" value="InterPro"/>
</dbReference>
<dbReference type="SUPFAM" id="SSF64182">
    <property type="entry name" value="DHH phosphoesterases"/>
    <property type="match status" value="1"/>
</dbReference>
<dbReference type="PANTHER" id="PTHR30255:SF2">
    <property type="entry name" value="SINGLE-STRANDED-DNA-SPECIFIC EXONUCLEASE RECJ"/>
    <property type="match status" value="1"/>
</dbReference>
<feature type="domain" description="RecJ OB" evidence="9">
    <location>
        <begin position="451"/>
        <end position="557"/>
    </location>
</feature>
<evidence type="ECO:0000259" key="9">
    <source>
        <dbReference type="Pfam" id="PF17768"/>
    </source>
</evidence>
<dbReference type="InterPro" id="IPR051673">
    <property type="entry name" value="SSDNA_exonuclease_RecJ"/>
</dbReference>
<dbReference type="PANTHER" id="PTHR30255">
    <property type="entry name" value="SINGLE-STRANDED-DNA-SPECIFIC EXONUCLEASE RECJ"/>
    <property type="match status" value="1"/>
</dbReference>
<keyword evidence="5 10" id="KW-0269">Exonuclease</keyword>
<evidence type="ECO:0000256" key="1">
    <source>
        <dbReference type="ARBA" id="ARBA00005915"/>
    </source>
</evidence>